<dbReference type="AlphaFoldDB" id="A0A4C1Y428"/>
<proteinExistence type="predicted"/>
<protein>
    <submittedName>
        <fullName evidence="1">Uncharacterized protein</fullName>
    </submittedName>
</protein>
<sequence>MSESSDGPVPSSPSINPSPFHEISYSFPRYRQCNTPGLLVSMDGGDCLLSDGSPARFSFLLPCAHIFRCWSRYRPWSSKIGVETGIEIESGTGTGPGSGTRIDIENMTVIAIKIDRQGVKSRLVLGLGFRKPSGLELTPTSTTVKDESIYYAFTQDGVGHKTVAARASTPIRRNARADSIEFAVCPGLRVPNEITYIRDRNPSRSTEVTC</sequence>
<keyword evidence="2" id="KW-1185">Reference proteome</keyword>
<comment type="caution">
    <text evidence="1">The sequence shown here is derived from an EMBL/GenBank/DDBJ whole genome shotgun (WGS) entry which is preliminary data.</text>
</comment>
<accession>A0A4C1Y428</accession>
<dbReference type="EMBL" id="BGZK01001036">
    <property type="protein sequence ID" value="GBP69309.1"/>
    <property type="molecule type" value="Genomic_DNA"/>
</dbReference>
<evidence type="ECO:0000313" key="2">
    <source>
        <dbReference type="Proteomes" id="UP000299102"/>
    </source>
</evidence>
<organism evidence="1 2">
    <name type="scientific">Eumeta variegata</name>
    <name type="common">Bagworm moth</name>
    <name type="synonym">Eumeta japonica</name>
    <dbReference type="NCBI Taxonomy" id="151549"/>
    <lineage>
        <taxon>Eukaryota</taxon>
        <taxon>Metazoa</taxon>
        <taxon>Ecdysozoa</taxon>
        <taxon>Arthropoda</taxon>
        <taxon>Hexapoda</taxon>
        <taxon>Insecta</taxon>
        <taxon>Pterygota</taxon>
        <taxon>Neoptera</taxon>
        <taxon>Endopterygota</taxon>
        <taxon>Lepidoptera</taxon>
        <taxon>Glossata</taxon>
        <taxon>Ditrysia</taxon>
        <taxon>Tineoidea</taxon>
        <taxon>Psychidae</taxon>
        <taxon>Oiketicinae</taxon>
        <taxon>Eumeta</taxon>
    </lineage>
</organism>
<reference evidence="1 2" key="1">
    <citation type="journal article" date="2019" name="Commun. Biol.">
        <title>The bagworm genome reveals a unique fibroin gene that provides high tensile strength.</title>
        <authorList>
            <person name="Kono N."/>
            <person name="Nakamura H."/>
            <person name="Ohtoshi R."/>
            <person name="Tomita M."/>
            <person name="Numata K."/>
            <person name="Arakawa K."/>
        </authorList>
    </citation>
    <scope>NUCLEOTIDE SEQUENCE [LARGE SCALE GENOMIC DNA]</scope>
</reference>
<gene>
    <name evidence="1" type="ORF">EVAR_57554_1</name>
</gene>
<evidence type="ECO:0000313" key="1">
    <source>
        <dbReference type="EMBL" id="GBP69309.1"/>
    </source>
</evidence>
<dbReference type="Proteomes" id="UP000299102">
    <property type="component" value="Unassembled WGS sequence"/>
</dbReference>
<name>A0A4C1Y428_EUMVA</name>